<comment type="catalytic activity">
    <reaction evidence="1">
        <text>9-(9Z-hexadecenoyloxy)-octadecanoate + H2O = (9Z)-hexadecenoate + 9-hydroxy-octadecanoate + H(+)</text>
        <dbReference type="Rhea" id="RHEA:52068"/>
        <dbReference type="ChEBI" id="CHEBI:15377"/>
        <dbReference type="ChEBI" id="CHEBI:15378"/>
        <dbReference type="ChEBI" id="CHEBI:32372"/>
        <dbReference type="ChEBI" id="CHEBI:136286"/>
        <dbReference type="ChEBI" id="CHEBI:136309"/>
    </reaction>
    <physiologicalReaction direction="left-to-right" evidence="1">
        <dbReference type="Rhea" id="RHEA:52069"/>
    </physiologicalReaction>
</comment>
<comment type="catalytic activity">
    <reaction evidence="10">
        <text>12-octadecanoyloxy-octadecanoate + H2O = 12-hydroxyoctadecanoate + octadecanoate + H(+)</text>
        <dbReference type="Rhea" id="RHEA:52080"/>
        <dbReference type="ChEBI" id="CHEBI:15377"/>
        <dbReference type="ChEBI" id="CHEBI:15378"/>
        <dbReference type="ChEBI" id="CHEBI:25629"/>
        <dbReference type="ChEBI" id="CHEBI:84201"/>
        <dbReference type="ChEBI" id="CHEBI:136330"/>
    </reaction>
    <physiologicalReaction direction="left-to-right" evidence="10">
        <dbReference type="Rhea" id="RHEA:52081"/>
    </physiologicalReaction>
</comment>
<evidence type="ECO:0000256" key="15">
    <source>
        <dbReference type="ARBA" id="ARBA00049322"/>
    </source>
</evidence>
<proteinExistence type="inferred from homology"/>
<comment type="catalytic activity">
    <reaction evidence="13">
        <text>9-octadecanoyloxy-octadecanoate + H2O = 9-hydroxy-octadecanoate + octadecanoate + H(+)</text>
        <dbReference type="Rhea" id="RHEA:52096"/>
        <dbReference type="ChEBI" id="CHEBI:15377"/>
        <dbReference type="ChEBI" id="CHEBI:15378"/>
        <dbReference type="ChEBI" id="CHEBI:25629"/>
        <dbReference type="ChEBI" id="CHEBI:136286"/>
        <dbReference type="ChEBI" id="CHEBI:136373"/>
    </reaction>
    <physiologicalReaction direction="left-to-right" evidence="13">
        <dbReference type="Rhea" id="RHEA:52097"/>
    </physiologicalReaction>
</comment>
<dbReference type="Pfam" id="PF04750">
    <property type="entry name" value="Far-17a_AIG1"/>
    <property type="match status" value="1"/>
</dbReference>
<keyword evidence="6 17" id="KW-0472">Membrane</keyword>
<keyword evidence="4 17" id="KW-0812">Transmembrane</keyword>
<evidence type="ECO:0000256" key="2">
    <source>
        <dbReference type="ARBA" id="ARBA00004127"/>
    </source>
</evidence>
<evidence type="ECO:0000256" key="7">
    <source>
        <dbReference type="ARBA" id="ARBA00047368"/>
    </source>
</evidence>
<name>A0A6L2PGS3_COPFO</name>
<evidence type="ECO:0000256" key="9">
    <source>
        <dbReference type="ARBA" id="ARBA00047863"/>
    </source>
</evidence>
<evidence type="ECO:0000256" key="12">
    <source>
        <dbReference type="ARBA" id="ARBA00048800"/>
    </source>
</evidence>
<dbReference type="PANTHER" id="PTHR10989:SF16">
    <property type="entry name" value="AT02829P-RELATED"/>
    <property type="match status" value="1"/>
</dbReference>
<evidence type="ECO:0000256" key="8">
    <source>
        <dbReference type="ARBA" id="ARBA00047427"/>
    </source>
</evidence>
<evidence type="ECO:0000256" key="5">
    <source>
        <dbReference type="ARBA" id="ARBA00022989"/>
    </source>
</evidence>
<protein>
    <submittedName>
        <fullName evidence="18">Uncharacterized protein</fullName>
    </submittedName>
</protein>
<evidence type="ECO:0000313" key="19">
    <source>
        <dbReference type="Proteomes" id="UP000502823"/>
    </source>
</evidence>
<evidence type="ECO:0000256" key="16">
    <source>
        <dbReference type="ARBA" id="ARBA00049428"/>
    </source>
</evidence>
<accession>A0A6L2PGS3</accession>
<dbReference type="FunCoup" id="A0A6L2PGS3">
    <property type="interactions" value="564"/>
</dbReference>
<reference evidence="19" key="1">
    <citation type="submission" date="2020-01" db="EMBL/GenBank/DDBJ databases">
        <title>Draft genome sequence of the Termite Coptotermes fromosanus.</title>
        <authorList>
            <person name="Itakura S."/>
            <person name="Yosikawa Y."/>
            <person name="Umezawa K."/>
        </authorList>
    </citation>
    <scope>NUCLEOTIDE SEQUENCE [LARGE SCALE GENOMIC DNA]</scope>
</reference>
<evidence type="ECO:0000256" key="4">
    <source>
        <dbReference type="ARBA" id="ARBA00022692"/>
    </source>
</evidence>
<dbReference type="InParanoid" id="A0A6L2PGS3"/>
<evidence type="ECO:0000256" key="14">
    <source>
        <dbReference type="ARBA" id="ARBA00049296"/>
    </source>
</evidence>
<comment type="catalytic activity">
    <reaction evidence="9">
        <text>9-hexadecanoyloxy-octadecanoate + H2O = 9-hydroxy-octadecanoate + hexadecanoate + H(+)</text>
        <dbReference type="Rhea" id="RHEA:52052"/>
        <dbReference type="ChEBI" id="CHEBI:7896"/>
        <dbReference type="ChEBI" id="CHEBI:15377"/>
        <dbReference type="ChEBI" id="CHEBI:15378"/>
        <dbReference type="ChEBI" id="CHEBI:83670"/>
        <dbReference type="ChEBI" id="CHEBI:136286"/>
    </reaction>
    <physiologicalReaction direction="left-to-right" evidence="9">
        <dbReference type="Rhea" id="RHEA:52053"/>
    </physiologicalReaction>
</comment>
<dbReference type="EMBL" id="BLKM01000329">
    <property type="protein sequence ID" value="GFG31743.1"/>
    <property type="molecule type" value="Genomic_DNA"/>
</dbReference>
<organism evidence="18 19">
    <name type="scientific">Coptotermes formosanus</name>
    <name type="common">Formosan subterranean termite</name>
    <dbReference type="NCBI Taxonomy" id="36987"/>
    <lineage>
        <taxon>Eukaryota</taxon>
        <taxon>Metazoa</taxon>
        <taxon>Ecdysozoa</taxon>
        <taxon>Arthropoda</taxon>
        <taxon>Hexapoda</taxon>
        <taxon>Insecta</taxon>
        <taxon>Pterygota</taxon>
        <taxon>Neoptera</taxon>
        <taxon>Polyneoptera</taxon>
        <taxon>Dictyoptera</taxon>
        <taxon>Blattodea</taxon>
        <taxon>Blattoidea</taxon>
        <taxon>Termitoidae</taxon>
        <taxon>Rhinotermitidae</taxon>
        <taxon>Coptotermes</taxon>
    </lineage>
</organism>
<feature type="transmembrane region" description="Helical" evidence="17">
    <location>
        <begin position="143"/>
        <end position="161"/>
    </location>
</feature>
<gene>
    <name evidence="18" type="ORF">Cfor_04183</name>
</gene>
<comment type="catalytic activity">
    <reaction evidence="16">
        <text>12-(9Z-hexadecenoyloxy)-octadecanoate + H2O = 12-hydroxyoctadecanoate + (9Z)-hexadecenoate + H(+)</text>
        <dbReference type="Rhea" id="RHEA:52072"/>
        <dbReference type="ChEBI" id="CHEBI:15377"/>
        <dbReference type="ChEBI" id="CHEBI:15378"/>
        <dbReference type="ChEBI" id="CHEBI:32372"/>
        <dbReference type="ChEBI" id="CHEBI:84201"/>
        <dbReference type="ChEBI" id="CHEBI:136312"/>
    </reaction>
    <physiologicalReaction direction="left-to-right" evidence="16">
        <dbReference type="Rhea" id="RHEA:52073"/>
    </physiologicalReaction>
</comment>
<comment type="catalytic activity">
    <reaction evidence="14">
        <text>13-(9Z-octadecenoyloxy)-octadecanoate + H2O = 13-hydroxy-octadecanoate + (9Z)-octadecenoate + H(+)</text>
        <dbReference type="Rhea" id="RHEA:52064"/>
        <dbReference type="ChEBI" id="CHEBI:15377"/>
        <dbReference type="ChEBI" id="CHEBI:15378"/>
        <dbReference type="ChEBI" id="CHEBI:30823"/>
        <dbReference type="ChEBI" id="CHEBI:136303"/>
        <dbReference type="ChEBI" id="CHEBI:136304"/>
    </reaction>
    <physiologicalReaction direction="left-to-right" evidence="14">
        <dbReference type="Rhea" id="RHEA:52065"/>
    </physiologicalReaction>
</comment>
<comment type="catalytic activity">
    <reaction evidence="15">
        <text>13-(9Z-hexadecenoyloxy)-octadecanoate + H2O = 13-hydroxy-octadecanoate + (9Z)-hexadecenoate + H(+)</text>
        <dbReference type="Rhea" id="RHEA:52076"/>
        <dbReference type="ChEBI" id="CHEBI:15377"/>
        <dbReference type="ChEBI" id="CHEBI:15378"/>
        <dbReference type="ChEBI" id="CHEBI:32372"/>
        <dbReference type="ChEBI" id="CHEBI:136304"/>
        <dbReference type="ChEBI" id="CHEBI:136315"/>
    </reaction>
    <physiologicalReaction direction="left-to-right" evidence="15">
        <dbReference type="Rhea" id="RHEA:52077"/>
    </physiologicalReaction>
</comment>
<dbReference type="AlphaFoldDB" id="A0A6L2PGS3"/>
<dbReference type="InterPro" id="IPR006838">
    <property type="entry name" value="ADTRP_AIG1"/>
</dbReference>
<dbReference type="PANTHER" id="PTHR10989">
    <property type="entry name" value="ANDROGEN-INDUCED PROTEIN 1-RELATED"/>
    <property type="match status" value="1"/>
</dbReference>
<evidence type="ECO:0000256" key="13">
    <source>
        <dbReference type="ARBA" id="ARBA00049221"/>
    </source>
</evidence>
<feature type="transmembrane region" description="Helical" evidence="17">
    <location>
        <begin position="173"/>
        <end position="190"/>
    </location>
</feature>
<comment type="catalytic activity">
    <reaction evidence="8">
        <text>13-octadecanoyloxy-octadecanoate + H2O = 13-hydroxy-octadecanoate + octadecanoate + H(+)</text>
        <dbReference type="Rhea" id="RHEA:52084"/>
        <dbReference type="ChEBI" id="CHEBI:15377"/>
        <dbReference type="ChEBI" id="CHEBI:15378"/>
        <dbReference type="ChEBI" id="CHEBI:25629"/>
        <dbReference type="ChEBI" id="CHEBI:136304"/>
        <dbReference type="ChEBI" id="CHEBI:136335"/>
    </reaction>
    <physiologicalReaction direction="left-to-right" evidence="8">
        <dbReference type="Rhea" id="RHEA:52085"/>
    </physiologicalReaction>
</comment>
<dbReference type="GO" id="GO:0016020">
    <property type="term" value="C:membrane"/>
    <property type="evidence" value="ECO:0007669"/>
    <property type="project" value="InterPro"/>
</dbReference>
<dbReference type="OrthoDB" id="1898221at2759"/>
<evidence type="ECO:0000256" key="6">
    <source>
        <dbReference type="ARBA" id="ARBA00023136"/>
    </source>
</evidence>
<evidence type="ECO:0000256" key="10">
    <source>
        <dbReference type="ARBA" id="ARBA00048680"/>
    </source>
</evidence>
<comment type="catalytic activity">
    <reaction evidence="7">
        <text>12-hexadecanoyloxy-octadecanoate + H2O = 12-hydroxyoctadecanoate + hexadecanoate + H(+)</text>
        <dbReference type="Rhea" id="RHEA:52056"/>
        <dbReference type="ChEBI" id="CHEBI:7896"/>
        <dbReference type="ChEBI" id="CHEBI:15377"/>
        <dbReference type="ChEBI" id="CHEBI:15378"/>
        <dbReference type="ChEBI" id="CHEBI:83677"/>
        <dbReference type="ChEBI" id="CHEBI:84201"/>
    </reaction>
    <physiologicalReaction direction="left-to-right" evidence="7">
        <dbReference type="Rhea" id="RHEA:52057"/>
    </physiologicalReaction>
</comment>
<dbReference type="GO" id="GO:0012505">
    <property type="term" value="C:endomembrane system"/>
    <property type="evidence" value="ECO:0007669"/>
    <property type="project" value="UniProtKB-SubCell"/>
</dbReference>
<comment type="catalytic activity">
    <reaction evidence="12">
        <text>9-(9Z-octadecenoyloxy)-octadecanoate + H2O = 9-hydroxy-octadecanoate + (9Z)-octadecenoate + H(+)</text>
        <dbReference type="Rhea" id="RHEA:52048"/>
        <dbReference type="ChEBI" id="CHEBI:15377"/>
        <dbReference type="ChEBI" id="CHEBI:15378"/>
        <dbReference type="ChEBI" id="CHEBI:30823"/>
        <dbReference type="ChEBI" id="CHEBI:136282"/>
        <dbReference type="ChEBI" id="CHEBI:136286"/>
    </reaction>
    <physiologicalReaction direction="left-to-right" evidence="12">
        <dbReference type="Rhea" id="RHEA:52049"/>
    </physiologicalReaction>
</comment>
<comment type="subcellular location">
    <subcellularLocation>
        <location evidence="2">Endomembrane system</location>
        <topology evidence="2">Multi-pass membrane protein</topology>
    </subcellularLocation>
</comment>
<feature type="transmembrane region" description="Helical" evidence="17">
    <location>
        <begin position="103"/>
        <end position="123"/>
    </location>
</feature>
<comment type="similarity">
    <text evidence="3">Belongs to the AIG1 family.</text>
</comment>
<evidence type="ECO:0000256" key="1">
    <source>
        <dbReference type="ARBA" id="ARBA00000923"/>
    </source>
</evidence>
<evidence type="ECO:0000313" key="18">
    <source>
        <dbReference type="EMBL" id="GFG31743.1"/>
    </source>
</evidence>
<sequence>MSIKQQGNERQNNTELYNVIRVLIHLVGCLQFSYSVYYDWNYVVIPPSASRMGSGYGGKLKFLTNWDAILQSVYFTICLLNDVVGSNEISIKEKPLIRKIKDFMYASVAFPVAMFVGVTFWALMAVDRELVFPKALDPFFPSWLNHVMHTNIMIFTLLEMVTSFHIYPKRSNGLIGLVVFIAIYLVWESAKAVGGRQNSQENKVTSHDV</sequence>
<evidence type="ECO:0000256" key="11">
    <source>
        <dbReference type="ARBA" id="ARBA00048701"/>
    </source>
</evidence>
<evidence type="ECO:0000256" key="17">
    <source>
        <dbReference type="SAM" id="Phobius"/>
    </source>
</evidence>
<comment type="catalytic activity">
    <reaction evidence="11">
        <text>12-(9Z-octadecenoyloxy)-octadecanoate + H2O = 12-hydroxyoctadecanoate + (9Z)-octadecenoate + H(+)</text>
        <dbReference type="Rhea" id="RHEA:52060"/>
        <dbReference type="ChEBI" id="CHEBI:15377"/>
        <dbReference type="ChEBI" id="CHEBI:15378"/>
        <dbReference type="ChEBI" id="CHEBI:30823"/>
        <dbReference type="ChEBI" id="CHEBI:84201"/>
        <dbReference type="ChEBI" id="CHEBI:136302"/>
    </reaction>
    <physiologicalReaction direction="left-to-right" evidence="11">
        <dbReference type="Rhea" id="RHEA:52061"/>
    </physiologicalReaction>
</comment>
<dbReference type="Proteomes" id="UP000502823">
    <property type="component" value="Unassembled WGS sequence"/>
</dbReference>
<keyword evidence="19" id="KW-1185">Reference proteome</keyword>
<keyword evidence="5 17" id="KW-1133">Transmembrane helix</keyword>
<evidence type="ECO:0000256" key="3">
    <source>
        <dbReference type="ARBA" id="ARBA00009300"/>
    </source>
</evidence>
<comment type="caution">
    <text evidence="18">The sequence shown here is derived from an EMBL/GenBank/DDBJ whole genome shotgun (WGS) entry which is preliminary data.</text>
</comment>